<sequence length="139" mass="15018">MLPPPPPADSFQVVHISSLAAALAKLNINIPIEDLIKAINEEDEARRVKSTAQVNSAERHAALSKLALQPIEASVGVEITTVSKFIPNPPKPTNVDPLAKQRRRRLIELTKQAFPDGNVADPFTSTRLSLSQDAGTVQP</sequence>
<dbReference type="OrthoDB" id="3261852at2759"/>
<organism evidence="2 3">
    <name type="scientific">Galerina marginata (strain CBS 339.88)</name>
    <dbReference type="NCBI Taxonomy" id="685588"/>
    <lineage>
        <taxon>Eukaryota</taxon>
        <taxon>Fungi</taxon>
        <taxon>Dikarya</taxon>
        <taxon>Basidiomycota</taxon>
        <taxon>Agaricomycotina</taxon>
        <taxon>Agaricomycetes</taxon>
        <taxon>Agaricomycetidae</taxon>
        <taxon>Agaricales</taxon>
        <taxon>Agaricineae</taxon>
        <taxon>Strophariaceae</taxon>
        <taxon>Galerina</taxon>
    </lineage>
</organism>
<protein>
    <submittedName>
        <fullName evidence="2">Uncharacterized protein</fullName>
    </submittedName>
</protein>
<evidence type="ECO:0000313" key="3">
    <source>
        <dbReference type="Proteomes" id="UP000027222"/>
    </source>
</evidence>
<dbReference type="HOGENOM" id="CLU_2037491_0_0_1"/>
<gene>
    <name evidence="2" type="ORF">GALMADRAFT_139590</name>
</gene>
<keyword evidence="3" id="KW-1185">Reference proteome</keyword>
<dbReference type="AlphaFoldDB" id="A0A067T9V3"/>
<accession>A0A067T9V3</accession>
<feature type="compositionally biased region" description="Polar residues" evidence="1">
    <location>
        <begin position="123"/>
        <end position="139"/>
    </location>
</feature>
<proteinExistence type="predicted"/>
<name>A0A067T9V3_GALM3</name>
<evidence type="ECO:0000313" key="2">
    <source>
        <dbReference type="EMBL" id="KDR76694.1"/>
    </source>
</evidence>
<feature type="region of interest" description="Disordered" evidence="1">
    <location>
        <begin position="116"/>
        <end position="139"/>
    </location>
</feature>
<evidence type="ECO:0000256" key="1">
    <source>
        <dbReference type="SAM" id="MobiDB-lite"/>
    </source>
</evidence>
<dbReference type="Proteomes" id="UP000027222">
    <property type="component" value="Unassembled WGS sequence"/>
</dbReference>
<dbReference type="EMBL" id="KL142378">
    <property type="protein sequence ID" value="KDR76694.1"/>
    <property type="molecule type" value="Genomic_DNA"/>
</dbReference>
<reference evidence="3" key="1">
    <citation type="journal article" date="2014" name="Proc. Natl. Acad. Sci. U.S.A.">
        <title>Extensive sampling of basidiomycete genomes demonstrates inadequacy of the white-rot/brown-rot paradigm for wood decay fungi.</title>
        <authorList>
            <person name="Riley R."/>
            <person name="Salamov A.A."/>
            <person name="Brown D.W."/>
            <person name="Nagy L.G."/>
            <person name="Floudas D."/>
            <person name="Held B.W."/>
            <person name="Levasseur A."/>
            <person name="Lombard V."/>
            <person name="Morin E."/>
            <person name="Otillar R."/>
            <person name="Lindquist E.A."/>
            <person name="Sun H."/>
            <person name="LaButti K.M."/>
            <person name="Schmutz J."/>
            <person name="Jabbour D."/>
            <person name="Luo H."/>
            <person name="Baker S.E."/>
            <person name="Pisabarro A.G."/>
            <person name="Walton J.D."/>
            <person name="Blanchette R.A."/>
            <person name="Henrissat B."/>
            <person name="Martin F."/>
            <person name="Cullen D."/>
            <person name="Hibbett D.S."/>
            <person name="Grigoriev I.V."/>
        </authorList>
    </citation>
    <scope>NUCLEOTIDE SEQUENCE [LARGE SCALE GENOMIC DNA]</scope>
    <source>
        <strain evidence="3">CBS 339.88</strain>
    </source>
</reference>